<feature type="region of interest" description="Disordered" evidence="5">
    <location>
        <begin position="928"/>
        <end position="1056"/>
    </location>
</feature>
<feature type="compositionally biased region" description="Polar residues" evidence="5">
    <location>
        <begin position="661"/>
        <end position="679"/>
    </location>
</feature>
<dbReference type="GO" id="GO:0019901">
    <property type="term" value="F:protein kinase binding"/>
    <property type="evidence" value="ECO:0007669"/>
    <property type="project" value="TreeGrafter"/>
</dbReference>
<dbReference type="InterPro" id="IPR003591">
    <property type="entry name" value="Leu-rich_rpt_typical-subtyp"/>
</dbReference>
<feature type="region of interest" description="Disordered" evidence="5">
    <location>
        <begin position="581"/>
        <end position="603"/>
    </location>
</feature>
<dbReference type="SUPFAM" id="SSF52058">
    <property type="entry name" value="L domain-like"/>
    <property type="match status" value="2"/>
</dbReference>
<dbReference type="InterPro" id="IPR032675">
    <property type="entry name" value="LRR_dom_sf"/>
</dbReference>
<reference evidence="7" key="1">
    <citation type="submission" date="2025-08" db="UniProtKB">
        <authorList>
            <consortium name="Ensembl"/>
        </authorList>
    </citation>
    <scope>IDENTIFICATION</scope>
</reference>
<dbReference type="GO" id="GO:0016323">
    <property type="term" value="C:basolateral plasma membrane"/>
    <property type="evidence" value="ECO:0007669"/>
    <property type="project" value="TreeGrafter"/>
</dbReference>
<feature type="compositionally biased region" description="Polar residues" evidence="5">
    <location>
        <begin position="992"/>
        <end position="1003"/>
    </location>
</feature>
<name>A0A8C1EAG7_CYPCA</name>
<feature type="compositionally biased region" description="Pro residues" evidence="5">
    <location>
        <begin position="979"/>
        <end position="988"/>
    </location>
</feature>
<dbReference type="PROSITE" id="PS50106">
    <property type="entry name" value="PDZ"/>
    <property type="match status" value="1"/>
</dbReference>
<dbReference type="FunFam" id="2.30.42.10:FF:000036">
    <property type="entry name" value="Erbin isoform 7"/>
    <property type="match status" value="1"/>
</dbReference>
<accession>A0A8C1EAG7</accession>
<dbReference type="InterPro" id="IPR050614">
    <property type="entry name" value="Synaptic_Scaffolding_LAP-MAGUK"/>
</dbReference>
<dbReference type="Pfam" id="PF13855">
    <property type="entry name" value="LRR_8"/>
    <property type="match status" value="2"/>
</dbReference>
<feature type="region of interest" description="Disordered" evidence="5">
    <location>
        <begin position="645"/>
        <end position="679"/>
    </location>
</feature>
<dbReference type="GO" id="GO:0014069">
    <property type="term" value="C:postsynaptic density"/>
    <property type="evidence" value="ECO:0007669"/>
    <property type="project" value="TreeGrafter"/>
</dbReference>
<dbReference type="PANTHER" id="PTHR23119:SF46">
    <property type="entry name" value="ERBB2 INTERACTING PROTEIN"/>
    <property type="match status" value="1"/>
</dbReference>
<dbReference type="SMART" id="SM00365">
    <property type="entry name" value="LRR_SD22"/>
    <property type="match status" value="7"/>
</dbReference>
<dbReference type="Proteomes" id="UP001108240">
    <property type="component" value="Unplaced"/>
</dbReference>
<dbReference type="PROSITE" id="PS51450">
    <property type="entry name" value="LRR"/>
    <property type="match status" value="4"/>
</dbReference>
<evidence type="ECO:0000256" key="5">
    <source>
        <dbReference type="SAM" id="MobiDB-lite"/>
    </source>
</evidence>
<dbReference type="InterPro" id="IPR036034">
    <property type="entry name" value="PDZ_sf"/>
</dbReference>
<keyword evidence="2" id="KW-0597">Phosphoprotein</keyword>
<dbReference type="GO" id="GO:0043113">
    <property type="term" value="P:receptor clustering"/>
    <property type="evidence" value="ECO:0007669"/>
    <property type="project" value="TreeGrafter"/>
</dbReference>
<dbReference type="GeneTree" id="ENSGT00940000159526"/>
<dbReference type="GO" id="GO:0098609">
    <property type="term" value="P:cell-cell adhesion"/>
    <property type="evidence" value="ECO:0007669"/>
    <property type="project" value="TreeGrafter"/>
</dbReference>
<dbReference type="SUPFAM" id="SSF50156">
    <property type="entry name" value="PDZ domain-like"/>
    <property type="match status" value="1"/>
</dbReference>
<evidence type="ECO:0000313" key="8">
    <source>
        <dbReference type="Proteomes" id="UP001108240"/>
    </source>
</evidence>
<proteinExistence type="inferred from homology"/>
<dbReference type="CDD" id="cd06749">
    <property type="entry name" value="PDZ_densin_erbin-like"/>
    <property type="match status" value="1"/>
</dbReference>
<keyword evidence="8" id="KW-1185">Reference proteome</keyword>
<evidence type="ECO:0000259" key="6">
    <source>
        <dbReference type="PROSITE" id="PS50106"/>
    </source>
</evidence>
<organism evidence="7 8">
    <name type="scientific">Cyprinus carpio carpio</name>
    <dbReference type="NCBI Taxonomy" id="630221"/>
    <lineage>
        <taxon>Eukaryota</taxon>
        <taxon>Metazoa</taxon>
        <taxon>Chordata</taxon>
        <taxon>Craniata</taxon>
        <taxon>Vertebrata</taxon>
        <taxon>Euteleostomi</taxon>
        <taxon>Actinopterygii</taxon>
        <taxon>Neopterygii</taxon>
        <taxon>Teleostei</taxon>
        <taxon>Ostariophysi</taxon>
        <taxon>Cypriniformes</taxon>
        <taxon>Cyprinidae</taxon>
        <taxon>Cyprininae</taxon>
        <taxon>Cyprinus</taxon>
    </lineage>
</organism>
<sequence>MSSKRSLFVRLVPCRCLRGEEEPVTSLDYSHCSLEQVPKEIFSFEKTLEELYLDANQIEELPKQLFNCQLLYRLSLPDNDLAVLPPGIANLINLRELDVSKNSIQEFPENIKNCKVLAILEASVNPISKLPEGFTQLLSLTQLYLNDAFLEFLPASFGRLTKLQILELRENQLKMLPKSMHKLTQLERLDLGSNEFTEVPEVLEQLTGIRELWMDGNKLTFLPGMIGTLKQLRYLDVSKNNLEMVDEQISGCENLQDLLLSNNTLTQLPGSIGSLKRLTTLKVDDNQLMYLPDTIGGLTTLDELDCSFNEIEALPSTIGQCVTLRTFAADHNLLTQMPPEMGSLKNVTVLFLHSNKLETLPEEMGDMQKLKVINLSDNKLKNLPYSFTKLNQMTAMWLSENQSKPLIPLQKEEDPEMHKTVLTNYMFPQQTRTEDYLPNSDSESFNPSLWEEQRKQRAQVAFECDEDKDERETPPREGNLKRYPTPYPDELKNMVKTAQSVAHRLKEDESGDEAGKETRASERNHIGVQDVGVKVIESPCTNGRAVEMVPKATMNSHQNYEPIDSLDNHSIERIPLKTSDNMRSMMNHDDTLEDSEELSSEEGEMKIAEMRPPLIEISINQPKVVALSKDKKDDGKDADSLLDETVANSNQNNSNCSSPSRMSDSVSLTTDSSQDNSLCTPERESKIQEDENLNQLKQMTPQLQNCNGSETSLQTFLKNQQSYESKSDQMADYSLSMEERLALIEKGINNGVAEQYSTWDQINMNVAKFPPDNMVSYEDLERTKSPSAKESMSSNNNAMLSLENLENGNRIQKTQSGENFNGRMDQVPLRYESTRTVSTGVTALSNMSLSHSTEELSPEKKCPPAPVVKSQSIANMDAGGMKLYSIEGESPPYEVACATRTSISGAQGQSIVRSKSASLLNDQPLQIYPGSSASSSDLLSSSKPPISSARYPTGPPLQYNVQYASSTVPKDNLWSQRTPVPPEQPYLPPQHSLANTNYSNRNNAPPYPQPQQRGPPKTPDMWAKERMLPSVGQRGTLQRQGSGSSGSPMCMPDPRRMPGVEGEYMTYRDIHAAGRGPLQMSQALHRPLSARTYSMDGPNAPRPQSARPPPHELPERTMSVSDFNYQHGSPSKRPSMRVKSEHSLLDGPVSGGGRVPADWRDQVMRHIEAKKMEKSALSRSLATLNGSQSSLAFSALDGWQIGAHGPSLHVKIEKNPELGFSISGGVGGRGNPFRPDDNGIFVTRVQSEGPASKLLQPGDRIIQANGYSFVNIDHGNAVSLLKTFPSTVDLIIIREMAA</sequence>
<dbReference type="SMART" id="SM00364">
    <property type="entry name" value="LRR_BAC"/>
    <property type="match status" value="10"/>
</dbReference>
<evidence type="ECO:0000256" key="1">
    <source>
        <dbReference type="ARBA" id="ARBA00007772"/>
    </source>
</evidence>
<dbReference type="Gene3D" id="2.30.42.10">
    <property type="match status" value="1"/>
</dbReference>
<feature type="compositionally biased region" description="Basic and acidic residues" evidence="5">
    <location>
        <begin position="470"/>
        <end position="480"/>
    </location>
</feature>
<feature type="compositionally biased region" description="Polar residues" evidence="5">
    <location>
        <begin position="959"/>
        <end position="978"/>
    </location>
</feature>
<evidence type="ECO:0000256" key="3">
    <source>
        <dbReference type="ARBA" id="ARBA00022614"/>
    </source>
</evidence>
<dbReference type="GO" id="GO:0098968">
    <property type="term" value="P:neurotransmitter receptor transport postsynaptic membrane to endosome"/>
    <property type="evidence" value="ECO:0007669"/>
    <property type="project" value="TreeGrafter"/>
</dbReference>
<dbReference type="Gene3D" id="3.80.10.10">
    <property type="entry name" value="Ribonuclease Inhibitor"/>
    <property type="match status" value="3"/>
</dbReference>
<dbReference type="GO" id="GO:0005912">
    <property type="term" value="C:adherens junction"/>
    <property type="evidence" value="ECO:0007669"/>
    <property type="project" value="TreeGrafter"/>
</dbReference>
<evidence type="ECO:0000313" key="7">
    <source>
        <dbReference type="Ensembl" id="ENSCCRP00000073036.2"/>
    </source>
</evidence>
<feature type="compositionally biased region" description="Low complexity" evidence="5">
    <location>
        <begin position="931"/>
        <end position="949"/>
    </location>
</feature>
<comment type="similarity">
    <text evidence="1">Belongs to the LAP (LRR and PDZ) protein family.</text>
</comment>
<dbReference type="FunFam" id="3.80.10.10:FF:000735">
    <property type="entry name" value="Erbb2 interacting protein"/>
    <property type="match status" value="1"/>
</dbReference>
<keyword evidence="3" id="KW-0433">Leucine-rich repeat</keyword>
<dbReference type="FunFam" id="3.80.10.10:FF:002520">
    <property type="entry name" value="Erbb2 interacting protein"/>
    <property type="match status" value="1"/>
</dbReference>
<feature type="region of interest" description="Disordered" evidence="5">
    <location>
        <begin position="1091"/>
        <end position="1116"/>
    </location>
</feature>
<dbReference type="InterPro" id="IPR001478">
    <property type="entry name" value="PDZ"/>
</dbReference>
<dbReference type="Pfam" id="PF00595">
    <property type="entry name" value="PDZ"/>
    <property type="match status" value="1"/>
</dbReference>
<dbReference type="GO" id="GO:0098887">
    <property type="term" value="P:neurotransmitter receptor transport, endosome to postsynaptic membrane"/>
    <property type="evidence" value="ECO:0007669"/>
    <property type="project" value="TreeGrafter"/>
</dbReference>
<dbReference type="PANTHER" id="PTHR23119">
    <property type="entry name" value="DISCS LARGE"/>
    <property type="match status" value="1"/>
</dbReference>
<reference evidence="7" key="2">
    <citation type="submission" date="2025-09" db="UniProtKB">
        <authorList>
            <consortium name="Ensembl"/>
        </authorList>
    </citation>
    <scope>IDENTIFICATION</scope>
</reference>
<dbReference type="InterPro" id="IPR001611">
    <property type="entry name" value="Leu-rich_rpt"/>
</dbReference>
<dbReference type="SMART" id="SM00369">
    <property type="entry name" value="LRR_TYP"/>
    <property type="match status" value="12"/>
</dbReference>
<dbReference type="InterPro" id="IPR055414">
    <property type="entry name" value="LRR_R13L4/SHOC2-like"/>
</dbReference>
<keyword evidence="4" id="KW-0677">Repeat</keyword>
<dbReference type="Ensembl" id="ENSCCRT00000079143.2">
    <property type="protein sequence ID" value="ENSCCRP00000073036.2"/>
    <property type="gene ID" value="ENSCCRG00000038937.2"/>
</dbReference>
<dbReference type="Pfam" id="PF00560">
    <property type="entry name" value="LRR_1"/>
    <property type="match status" value="1"/>
</dbReference>
<feature type="region of interest" description="Disordered" evidence="5">
    <location>
        <begin position="462"/>
        <end position="490"/>
    </location>
</feature>
<protein>
    <submittedName>
        <fullName evidence="7">Erbb2 interacting protein</fullName>
    </submittedName>
</protein>
<dbReference type="GO" id="GO:0045197">
    <property type="term" value="P:establishment or maintenance of epithelial cell apical/basal polarity"/>
    <property type="evidence" value="ECO:0007669"/>
    <property type="project" value="TreeGrafter"/>
</dbReference>
<feature type="compositionally biased region" description="Low complexity" evidence="5">
    <location>
        <begin position="648"/>
        <end position="660"/>
    </location>
</feature>
<feature type="compositionally biased region" description="Acidic residues" evidence="5">
    <location>
        <begin position="591"/>
        <end position="602"/>
    </location>
</feature>
<dbReference type="SMART" id="SM00228">
    <property type="entry name" value="PDZ"/>
    <property type="match status" value="1"/>
</dbReference>
<evidence type="ECO:0000256" key="4">
    <source>
        <dbReference type="ARBA" id="ARBA00022737"/>
    </source>
</evidence>
<dbReference type="Pfam" id="PF23598">
    <property type="entry name" value="LRR_14"/>
    <property type="match status" value="1"/>
</dbReference>
<evidence type="ECO:0000256" key="2">
    <source>
        <dbReference type="ARBA" id="ARBA00022553"/>
    </source>
</evidence>
<dbReference type="GO" id="GO:0045211">
    <property type="term" value="C:postsynaptic membrane"/>
    <property type="evidence" value="ECO:0007669"/>
    <property type="project" value="TreeGrafter"/>
</dbReference>
<feature type="domain" description="PDZ" evidence="6">
    <location>
        <begin position="1207"/>
        <end position="1296"/>
    </location>
</feature>